<accession>A0ABU0Z8Y9</accession>
<protein>
    <submittedName>
        <fullName evidence="1">Uncharacterized protein</fullName>
    </submittedName>
</protein>
<keyword evidence="2" id="KW-1185">Reference proteome</keyword>
<dbReference type="RefSeq" id="WP_308710786.1">
    <property type="nucleotide sequence ID" value="NZ_JAVHUY010000002.1"/>
</dbReference>
<gene>
    <name evidence="1" type="ORF">RB614_03205</name>
</gene>
<reference evidence="1 2" key="1">
    <citation type="submission" date="2023-08" db="EMBL/GenBank/DDBJ databases">
        <title>Phytohabitans sansha sp. nov., isolated from marine sediment.</title>
        <authorList>
            <person name="Zhao Y."/>
            <person name="Yi K."/>
        </authorList>
    </citation>
    <scope>NUCLEOTIDE SEQUENCE [LARGE SCALE GENOMIC DNA]</scope>
    <source>
        <strain evidence="1 2">ZYX-F-186</strain>
    </source>
</reference>
<comment type="caution">
    <text evidence="1">The sequence shown here is derived from an EMBL/GenBank/DDBJ whole genome shotgun (WGS) entry which is preliminary data.</text>
</comment>
<proteinExistence type="predicted"/>
<sequence length="198" mass="22360">MAEELDNRDQMTMFALLALGRPATNRELRGFAGLEVEAPTHRRLKRKGYMISVKRGGTNVHSITKAGRDWCLGALPAGRLPEAKFPSGVVYAVLAGLGSYLARDGRELEDVFQPDIEKWIRAVYTELTVRRPGQYVRLAKLREWFDGVVIDDELDRMIELPDVHLKAELDQRKLTDDDRRAAVEIGGELRHLLRIGPA</sequence>
<evidence type="ECO:0000313" key="1">
    <source>
        <dbReference type="EMBL" id="MDQ7903520.1"/>
    </source>
</evidence>
<evidence type="ECO:0000313" key="2">
    <source>
        <dbReference type="Proteomes" id="UP001230908"/>
    </source>
</evidence>
<organism evidence="1 2">
    <name type="scientific">Phytohabitans maris</name>
    <dbReference type="NCBI Taxonomy" id="3071409"/>
    <lineage>
        <taxon>Bacteria</taxon>
        <taxon>Bacillati</taxon>
        <taxon>Actinomycetota</taxon>
        <taxon>Actinomycetes</taxon>
        <taxon>Micromonosporales</taxon>
        <taxon>Micromonosporaceae</taxon>
    </lineage>
</organism>
<name>A0ABU0Z8Y9_9ACTN</name>
<dbReference type="Proteomes" id="UP001230908">
    <property type="component" value="Unassembled WGS sequence"/>
</dbReference>
<dbReference type="EMBL" id="JAVHUY010000002">
    <property type="protein sequence ID" value="MDQ7903520.1"/>
    <property type="molecule type" value="Genomic_DNA"/>
</dbReference>